<gene>
    <name evidence="1" type="ORF">GCM10022410_04300</name>
</gene>
<accession>A0ABP7V6H9</accession>
<name>A0ABP7V6H9_9BACI</name>
<proteinExistence type="predicted"/>
<evidence type="ECO:0000313" key="1">
    <source>
        <dbReference type="EMBL" id="GAA4060346.1"/>
    </source>
</evidence>
<dbReference type="Pfam" id="PF16431">
    <property type="entry name" value="DUF5028"/>
    <property type="match status" value="1"/>
</dbReference>
<evidence type="ECO:0000313" key="2">
    <source>
        <dbReference type="Proteomes" id="UP001501734"/>
    </source>
</evidence>
<evidence type="ECO:0008006" key="3">
    <source>
        <dbReference type="Google" id="ProtNLM"/>
    </source>
</evidence>
<sequence length="209" mass="24192">MKRIIFSTLSIVLLIGIGLRIWHVNQAVDLPPVNNYTIGEEVAIGDNVFLDNFENMKGYSVIVNQAEILPYEDFLEKYNYIDDEEAPLFEEGDTFYPEMVYDLNITVKNTNKTEDPMEHSGINFLHYNLYGTDFVLQISNMLYLVANPELEYGVTDGFRLRPNSEMDFNLPYFYSPSDIVQPIQTEAIERDQVYLVVSMHPVVNRILIE</sequence>
<organism evidence="1 2">
    <name type="scientific">Amphibacillus indicireducens</name>
    <dbReference type="NCBI Taxonomy" id="1076330"/>
    <lineage>
        <taxon>Bacteria</taxon>
        <taxon>Bacillati</taxon>
        <taxon>Bacillota</taxon>
        <taxon>Bacilli</taxon>
        <taxon>Bacillales</taxon>
        <taxon>Bacillaceae</taxon>
        <taxon>Amphibacillus</taxon>
    </lineage>
</organism>
<comment type="caution">
    <text evidence="1">The sequence shown here is derived from an EMBL/GenBank/DDBJ whole genome shotgun (WGS) entry which is preliminary data.</text>
</comment>
<dbReference type="InterPro" id="IPR032209">
    <property type="entry name" value="DUF5028"/>
</dbReference>
<dbReference type="RefSeq" id="WP_344909865.1">
    <property type="nucleotide sequence ID" value="NZ_BAABDL010000019.1"/>
</dbReference>
<reference evidence="2" key="1">
    <citation type="journal article" date="2019" name="Int. J. Syst. Evol. Microbiol.">
        <title>The Global Catalogue of Microorganisms (GCM) 10K type strain sequencing project: providing services to taxonomists for standard genome sequencing and annotation.</title>
        <authorList>
            <consortium name="The Broad Institute Genomics Platform"/>
            <consortium name="The Broad Institute Genome Sequencing Center for Infectious Disease"/>
            <person name="Wu L."/>
            <person name="Ma J."/>
        </authorList>
    </citation>
    <scope>NUCLEOTIDE SEQUENCE [LARGE SCALE GENOMIC DNA]</scope>
    <source>
        <strain evidence="2">JCM 17250</strain>
    </source>
</reference>
<dbReference type="Proteomes" id="UP001501734">
    <property type="component" value="Unassembled WGS sequence"/>
</dbReference>
<dbReference type="EMBL" id="BAABDL010000019">
    <property type="protein sequence ID" value="GAA4060346.1"/>
    <property type="molecule type" value="Genomic_DNA"/>
</dbReference>
<keyword evidence="2" id="KW-1185">Reference proteome</keyword>
<protein>
    <recommendedName>
        <fullName evidence="3">DUF5028 domain-containing protein</fullName>
    </recommendedName>
</protein>